<evidence type="ECO:0000313" key="2">
    <source>
        <dbReference type="EMBL" id="KJZ70601.1"/>
    </source>
</evidence>
<gene>
    <name evidence="2" type="ORF">HIM_09989</name>
</gene>
<feature type="region of interest" description="Disordered" evidence="1">
    <location>
        <begin position="403"/>
        <end position="438"/>
    </location>
</feature>
<evidence type="ECO:0000313" key="3">
    <source>
        <dbReference type="Proteomes" id="UP000054481"/>
    </source>
</evidence>
<dbReference type="Proteomes" id="UP000054481">
    <property type="component" value="Unassembled WGS sequence"/>
</dbReference>
<sequence>MADDIPPVLQIFLEKHLEKPEREQIIKQFELTWVPEKQILWTGMTREVAQGWANRNNMQTLTTAMGPLMDKSHLLCPKNKKGKKRWTKYVHGASALFAWRISKGESVTVLSRPPPERFHPSNCTSFQVIELPIVTGKFGNRSVKEIRIIHPGRPETTGFSYQLWPLDAVSSWISAFGVSRNSTAWRQVNSKPDMIQFSSTSTHSFTHYRTVSSSMELPPHDITEQRRVDYADMMAEQQRSHIKRKGTKDGDVPVPKQKKSKKQRVNSRKKAEKKQEKPAETPPRKAKERKAKKRKAKKRKAKKRKAKKLDSGGITERVRQGGGNGKGNLEELHRLASIEANDHRTKIRFSLENSENSHGIQHSGHSSLNVQENEMLQDEMIKAQYYVESSIPAPHKKNPEGICESGTNSSSPFYGNQKAKDTSRQAEGEHEDRILDKDQGQNGGRALLKLTIFFTKLISRINKGASFTRQLGNMSFTEWLQRSDVTGYARLDRPGYTGSSEPCPDTSPRGAGSCENIL</sequence>
<organism evidence="2 3">
    <name type="scientific">Hirsutella minnesotensis 3608</name>
    <dbReference type="NCBI Taxonomy" id="1043627"/>
    <lineage>
        <taxon>Eukaryota</taxon>
        <taxon>Fungi</taxon>
        <taxon>Dikarya</taxon>
        <taxon>Ascomycota</taxon>
        <taxon>Pezizomycotina</taxon>
        <taxon>Sordariomycetes</taxon>
        <taxon>Hypocreomycetidae</taxon>
        <taxon>Hypocreales</taxon>
        <taxon>Ophiocordycipitaceae</taxon>
        <taxon>Hirsutella</taxon>
    </lineage>
</organism>
<feature type="compositionally biased region" description="Basic and acidic residues" evidence="1">
    <location>
        <begin position="418"/>
        <end position="438"/>
    </location>
</feature>
<accession>A0A0F7ZGB5</accession>
<feature type="compositionally biased region" description="Polar residues" evidence="1">
    <location>
        <begin position="405"/>
        <end position="414"/>
    </location>
</feature>
<protein>
    <submittedName>
        <fullName evidence="2">Uncharacterized protein</fullName>
    </submittedName>
</protein>
<dbReference type="EMBL" id="KQ030616">
    <property type="protein sequence ID" value="KJZ70601.1"/>
    <property type="molecule type" value="Genomic_DNA"/>
</dbReference>
<keyword evidence="3" id="KW-1185">Reference proteome</keyword>
<dbReference type="OrthoDB" id="5232980at2759"/>
<reference evidence="2 3" key="1">
    <citation type="journal article" date="2014" name="Genome Biol. Evol.">
        <title>Comparative genomics and transcriptomics analyses reveal divergent lifestyle features of nematode endoparasitic fungus Hirsutella minnesotensis.</title>
        <authorList>
            <person name="Lai Y."/>
            <person name="Liu K."/>
            <person name="Zhang X."/>
            <person name="Zhang X."/>
            <person name="Li K."/>
            <person name="Wang N."/>
            <person name="Shu C."/>
            <person name="Wu Y."/>
            <person name="Wang C."/>
            <person name="Bushley K.E."/>
            <person name="Xiang M."/>
            <person name="Liu X."/>
        </authorList>
    </citation>
    <scope>NUCLEOTIDE SEQUENCE [LARGE SCALE GENOMIC DNA]</scope>
    <source>
        <strain evidence="2 3">3608</strain>
    </source>
</reference>
<dbReference type="AlphaFoldDB" id="A0A0F7ZGB5"/>
<feature type="compositionally biased region" description="Basic residues" evidence="1">
    <location>
        <begin position="256"/>
        <end position="272"/>
    </location>
</feature>
<proteinExistence type="predicted"/>
<name>A0A0F7ZGB5_9HYPO</name>
<feature type="region of interest" description="Disordered" evidence="1">
    <location>
        <begin position="236"/>
        <end position="328"/>
    </location>
</feature>
<feature type="compositionally biased region" description="Basic and acidic residues" evidence="1">
    <location>
        <begin position="273"/>
        <end position="285"/>
    </location>
</feature>
<evidence type="ECO:0000256" key="1">
    <source>
        <dbReference type="SAM" id="MobiDB-lite"/>
    </source>
</evidence>
<feature type="region of interest" description="Disordered" evidence="1">
    <location>
        <begin position="491"/>
        <end position="518"/>
    </location>
</feature>
<feature type="compositionally biased region" description="Basic residues" evidence="1">
    <location>
        <begin position="286"/>
        <end position="307"/>
    </location>
</feature>